<gene>
    <name evidence="2" type="ORF">BN7_3851</name>
</gene>
<feature type="compositionally biased region" description="Basic and acidic residues" evidence="1">
    <location>
        <begin position="269"/>
        <end position="278"/>
    </location>
</feature>
<feature type="compositionally biased region" description="Basic and acidic residues" evidence="1">
    <location>
        <begin position="239"/>
        <end position="252"/>
    </location>
</feature>
<proteinExistence type="predicted"/>
<protein>
    <submittedName>
        <fullName evidence="2">Uncharacterized protein</fullName>
    </submittedName>
</protein>
<evidence type="ECO:0000313" key="3">
    <source>
        <dbReference type="Proteomes" id="UP000009328"/>
    </source>
</evidence>
<name>K0KSI4_WICCF</name>
<feature type="region of interest" description="Disordered" evidence="1">
    <location>
        <begin position="143"/>
        <end position="166"/>
    </location>
</feature>
<dbReference type="AlphaFoldDB" id="K0KSI4"/>
<evidence type="ECO:0000256" key="1">
    <source>
        <dbReference type="SAM" id="MobiDB-lite"/>
    </source>
</evidence>
<accession>K0KSI4</accession>
<dbReference type="Proteomes" id="UP000009328">
    <property type="component" value="Unassembled WGS sequence"/>
</dbReference>
<reference evidence="2 3" key="1">
    <citation type="journal article" date="2012" name="Eukaryot. Cell">
        <title>Draft genome sequence of Wickerhamomyces ciferrii NRRL Y-1031 F-60-10.</title>
        <authorList>
            <person name="Schneider J."/>
            <person name="Andrea H."/>
            <person name="Blom J."/>
            <person name="Jaenicke S."/>
            <person name="Ruckert C."/>
            <person name="Schorsch C."/>
            <person name="Szczepanowski R."/>
            <person name="Farwick M."/>
            <person name="Goesmann A."/>
            <person name="Puhler A."/>
            <person name="Schaffer S."/>
            <person name="Tauch A."/>
            <person name="Kohler T."/>
            <person name="Brinkrolf K."/>
        </authorList>
    </citation>
    <scope>NUCLEOTIDE SEQUENCE [LARGE SCALE GENOMIC DNA]</scope>
    <source>
        <strain evidence="3">ATCC 14091 / BCRC 22168 / CBS 111 / JCM 3599 / NBRC 0793 / NRRL Y-1031 F-60-10</strain>
    </source>
</reference>
<feature type="region of interest" description="Disordered" evidence="1">
    <location>
        <begin position="239"/>
        <end position="285"/>
    </location>
</feature>
<comment type="caution">
    <text evidence="2">The sequence shown here is derived from an EMBL/GenBank/DDBJ whole genome shotgun (WGS) entry which is preliminary data.</text>
</comment>
<keyword evidence="3" id="KW-1185">Reference proteome</keyword>
<dbReference type="EMBL" id="CAIF01000120">
    <property type="protein sequence ID" value="CCH44289.1"/>
    <property type="molecule type" value="Genomic_DNA"/>
</dbReference>
<sequence>MILNLTPFDIDYEEVTSNIGTMICKNKLQNLGPEAEEFLKVIKSFEQNHLNSTSSTMLVKNHNKSSPISNDMKNEGIIHRQFQSLKCKLCRRECIVVYVSIFDNNTYRVKVDTRSNAKNLCQSLESNKENEVIELNEIIETKEKEKEPEKEKVNENEKLSEKDLEKEKKLERQKALKALKDDESITNKIKYCKPIAEEIVNGIIHAFGQNPDKDFKELRVNLALNELLNFYDSIKAEQRKKALDKDKQDQVLKKRTKTSSEQNEESNDDSNKRIKIEEDFIIPDN</sequence>
<dbReference type="InParanoid" id="K0KSI4"/>
<organism evidence="2 3">
    <name type="scientific">Wickerhamomyces ciferrii (strain ATCC 14091 / BCRC 22168 / CBS 111 / JCM 3599 / NBRC 0793 / NRRL Y-1031 F-60-10)</name>
    <name type="common">Yeast</name>
    <name type="synonym">Pichia ciferrii</name>
    <dbReference type="NCBI Taxonomy" id="1206466"/>
    <lineage>
        <taxon>Eukaryota</taxon>
        <taxon>Fungi</taxon>
        <taxon>Dikarya</taxon>
        <taxon>Ascomycota</taxon>
        <taxon>Saccharomycotina</taxon>
        <taxon>Saccharomycetes</taxon>
        <taxon>Phaffomycetales</taxon>
        <taxon>Wickerhamomycetaceae</taxon>
        <taxon>Wickerhamomyces</taxon>
    </lineage>
</organism>
<dbReference type="HOGENOM" id="CLU_977289_0_0_1"/>
<evidence type="ECO:0000313" key="2">
    <source>
        <dbReference type="EMBL" id="CCH44289.1"/>
    </source>
</evidence>